<dbReference type="AlphaFoldDB" id="U9TLC0"/>
<feature type="domain" description="Amine oxidase" evidence="1">
    <location>
        <begin position="48"/>
        <end position="109"/>
    </location>
</feature>
<dbReference type="PANTHER" id="PTHR10742">
    <property type="entry name" value="FLAVIN MONOAMINE OXIDASE"/>
    <property type="match status" value="1"/>
</dbReference>
<dbReference type="InterPro" id="IPR050281">
    <property type="entry name" value="Flavin_monoamine_oxidase"/>
</dbReference>
<evidence type="ECO:0000313" key="2">
    <source>
        <dbReference type="EMBL" id="ESA04126.1"/>
    </source>
</evidence>
<protein>
    <recommendedName>
        <fullName evidence="1">Amine oxidase domain-containing protein</fullName>
    </recommendedName>
</protein>
<evidence type="ECO:0000259" key="1">
    <source>
        <dbReference type="Pfam" id="PF01593"/>
    </source>
</evidence>
<accession>U9TLC0</accession>
<gene>
    <name evidence="2" type="ORF">GLOINDRAFT_85505</name>
</gene>
<proteinExistence type="predicted"/>
<reference evidence="2" key="1">
    <citation type="submission" date="2013-07" db="EMBL/GenBank/DDBJ databases">
        <title>The genome of an arbuscular mycorrhizal fungus provides insights into the evolution of the oldest plant symbiosis.</title>
        <authorList>
            <consortium name="DOE Joint Genome Institute"/>
            <person name="Tisserant E."/>
            <person name="Malbreil M."/>
            <person name="Kuo A."/>
            <person name="Kohler A."/>
            <person name="Symeonidi A."/>
            <person name="Balestrini R."/>
            <person name="Charron P."/>
            <person name="Duensing N."/>
            <person name="Frei-dit-Frey N."/>
            <person name="Gianinazzi-Pearson V."/>
            <person name="Gilbert B."/>
            <person name="Handa Y."/>
            <person name="Hijri M."/>
            <person name="Kaul R."/>
            <person name="Kawaguchi M."/>
            <person name="Krajinski F."/>
            <person name="Lammers P."/>
            <person name="Lapierre D."/>
            <person name="Masclaux F.G."/>
            <person name="Murat C."/>
            <person name="Morin E."/>
            <person name="Ndikumana S."/>
            <person name="Pagni M."/>
            <person name="Petitpierre D."/>
            <person name="Requena N."/>
            <person name="Rosikiewicz P."/>
            <person name="Riley R."/>
            <person name="Saito K."/>
            <person name="San Clemente H."/>
            <person name="Shapiro H."/>
            <person name="van Tuinen D."/>
            <person name="Becard G."/>
            <person name="Bonfante P."/>
            <person name="Paszkowski U."/>
            <person name="Shachar-Hill Y."/>
            <person name="Young J.P."/>
            <person name="Sanders I.R."/>
            <person name="Henrissat B."/>
            <person name="Rensing S.A."/>
            <person name="Grigoriev I.V."/>
            <person name="Corradi N."/>
            <person name="Roux C."/>
            <person name="Martin F."/>
        </authorList>
    </citation>
    <scope>NUCLEOTIDE SEQUENCE</scope>
    <source>
        <strain evidence="2">DAOM 197198</strain>
    </source>
</reference>
<dbReference type="InterPro" id="IPR036188">
    <property type="entry name" value="FAD/NAD-bd_sf"/>
</dbReference>
<sequence>MSLIHSSPHNIPRPTPLIPDFSFAPCCPIEPKVLQPIDQKICIIGAGMSGLFAALLLDIAGLKNIEILECQERVGGRVHTEYFSDNVTKDKLYGELGAMRLPKGTDVVRYFYNNKRDDSNKIMTQGYATNPENFEKLGFTNSVSNDYRFILLADSLMYYFKILDADINKRIKELLEVGKYSVYSYLKRYLFRRVSYEEDIDQTIGAMK</sequence>
<dbReference type="GO" id="GO:0001716">
    <property type="term" value="F:L-amino-acid oxidase activity"/>
    <property type="evidence" value="ECO:0007669"/>
    <property type="project" value="TreeGrafter"/>
</dbReference>
<dbReference type="Pfam" id="PF01593">
    <property type="entry name" value="Amino_oxidase"/>
    <property type="match status" value="1"/>
</dbReference>
<organism evidence="2">
    <name type="scientific">Rhizophagus irregularis (strain DAOM 181602 / DAOM 197198 / MUCL 43194)</name>
    <name type="common">Arbuscular mycorrhizal fungus</name>
    <name type="synonym">Glomus intraradices</name>
    <dbReference type="NCBI Taxonomy" id="747089"/>
    <lineage>
        <taxon>Eukaryota</taxon>
        <taxon>Fungi</taxon>
        <taxon>Fungi incertae sedis</taxon>
        <taxon>Mucoromycota</taxon>
        <taxon>Glomeromycotina</taxon>
        <taxon>Glomeromycetes</taxon>
        <taxon>Glomerales</taxon>
        <taxon>Glomeraceae</taxon>
        <taxon>Rhizophagus</taxon>
    </lineage>
</organism>
<dbReference type="PANTHER" id="PTHR10742:SF342">
    <property type="entry name" value="AMINE OXIDASE"/>
    <property type="match status" value="1"/>
</dbReference>
<dbReference type="InterPro" id="IPR002937">
    <property type="entry name" value="Amino_oxidase"/>
</dbReference>
<dbReference type="Gene3D" id="3.50.50.60">
    <property type="entry name" value="FAD/NAD(P)-binding domain"/>
    <property type="match status" value="1"/>
</dbReference>
<dbReference type="VEuPathDB" id="FungiDB:RhiirFUN_023495"/>
<dbReference type="SUPFAM" id="SSF51905">
    <property type="entry name" value="FAD/NAD(P)-binding domain"/>
    <property type="match status" value="1"/>
</dbReference>
<name>U9TLC0_RHIID</name>
<dbReference type="HOGENOM" id="CLU_1321497_0_0_1"/>
<dbReference type="GO" id="GO:0009063">
    <property type="term" value="P:amino acid catabolic process"/>
    <property type="evidence" value="ECO:0007669"/>
    <property type="project" value="TreeGrafter"/>
</dbReference>
<dbReference type="EMBL" id="KI294558">
    <property type="protein sequence ID" value="ESA04126.1"/>
    <property type="molecule type" value="Genomic_DNA"/>
</dbReference>